<dbReference type="RefSeq" id="XP_007395181.1">
    <property type="nucleotide sequence ID" value="XM_007395119.1"/>
</dbReference>
<dbReference type="GeneID" id="18916221"/>
<dbReference type="KEGG" id="pco:PHACADRAFT_255092"/>
<evidence type="ECO:0000256" key="2">
    <source>
        <dbReference type="SAM" id="Phobius"/>
    </source>
</evidence>
<sequence length="73" mass="8255">MPSSSSATAFSVSASSSSSPLPLPPSPPDFHHIVFAPVITILGFGLAPWRDKVLVRFLLLWEFHLHERSWRWR</sequence>
<organism evidence="3 4">
    <name type="scientific">Phanerochaete carnosa (strain HHB-10118-sp)</name>
    <name type="common">White-rot fungus</name>
    <name type="synonym">Peniophora carnosa</name>
    <dbReference type="NCBI Taxonomy" id="650164"/>
    <lineage>
        <taxon>Eukaryota</taxon>
        <taxon>Fungi</taxon>
        <taxon>Dikarya</taxon>
        <taxon>Basidiomycota</taxon>
        <taxon>Agaricomycotina</taxon>
        <taxon>Agaricomycetes</taxon>
        <taxon>Polyporales</taxon>
        <taxon>Phanerochaetaceae</taxon>
        <taxon>Phanerochaete</taxon>
    </lineage>
</organism>
<feature type="compositionally biased region" description="Low complexity" evidence="1">
    <location>
        <begin position="1"/>
        <end position="20"/>
    </location>
</feature>
<proteinExistence type="predicted"/>
<protein>
    <submittedName>
        <fullName evidence="3">Uncharacterized protein</fullName>
    </submittedName>
</protein>
<reference evidence="3 4" key="1">
    <citation type="journal article" date="2012" name="BMC Genomics">
        <title>Comparative genomics of the white-rot fungi, Phanerochaete carnosa and P. chrysosporium, to elucidate the genetic basis of the distinct wood types they colonize.</title>
        <authorList>
            <person name="Suzuki H."/>
            <person name="MacDonald J."/>
            <person name="Syed K."/>
            <person name="Salamov A."/>
            <person name="Hori C."/>
            <person name="Aerts A."/>
            <person name="Henrissat B."/>
            <person name="Wiebenga A."/>
            <person name="vanKuyk P.A."/>
            <person name="Barry K."/>
            <person name="Lindquist E."/>
            <person name="LaButti K."/>
            <person name="Lapidus A."/>
            <person name="Lucas S."/>
            <person name="Coutinho P."/>
            <person name="Gong Y."/>
            <person name="Samejima M."/>
            <person name="Mahadevan R."/>
            <person name="Abou-Zaid M."/>
            <person name="de Vries R.P."/>
            <person name="Igarashi K."/>
            <person name="Yadav J.S."/>
            <person name="Grigoriev I.V."/>
            <person name="Master E.R."/>
        </authorList>
    </citation>
    <scope>NUCLEOTIDE SEQUENCE [LARGE SCALE GENOMIC DNA]</scope>
    <source>
        <strain evidence="3 4">HHB-10118-sp</strain>
    </source>
</reference>
<accession>K5WDN4</accession>
<dbReference type="HOGENOM" id="CLU_2705646_0_0_1"/>
<keyword evidence="2" id="KW-0812">Transmembrane</keyword>
<gene>
    <name evidence="3" type="ORF">PHACADRAFT_255092</name>
</gene>
<dbReference type="Proteomes" id="UP000008370">
    <property type="component" value="Unassembled WGS sequence"/>
</dbReference>
<keyword evidence="2" id="KW-1133">Transmembrane helix</keyword>
<dbReference type="AlphaFoldDB" id="K5WDN4"/>
<keyword evidence="2" id="KW-0472">Membrane</keyword>
<dbReference type="InParanoid" id="K5WDN4"/>
<name>K5WDN4_PHACS</name>
<feature type="region of interest" description="Disordered" evidence="1">
    <location>
        <begin position="1"/>
        <end position="23"/>
    </location>
</feature>
<evidence type="ECO:0000313" key="4">
    <source>
        <dbReference type="Proteomes" id="UP000008370"/>
    </source>
</evidence>
<dbReference type="EMBL" id="JH930471">
    <property type="protein sequence ID" value="EKM57370.1"/>
    <property type="molecule type" value="Genomic_DNA"/>
</dbReference>
<feature type="transmembrane region" description="Helical" evidence="2">
    <location>
        <begin position="30"/>
        <end position="49"/>
    </location>
</feature>
<evidence type="ECO:0000313" key="3">
    <source>
        <dbReference type="EMBL" id="EKM57370.1"/>
    </source>
</evidence>
<evidence type="ECO:0000256" key="1">
    <source>
        <dbReference type="SAM" id="MobiDB-lite"/>
    </source>
</evidence>
<keyword evidence="4" id="KW-1185">Reference proteome</keyword>